<dbReference type="InterPro" id="IPR011344">
    <property type="entry name" value="ssDNA-bd"/>
</dbReference>
<gene>
    <name evidence="5" type="ORF">FHR33_009998</name>
</gene>
<organism evidence="5 6">
    <name type="scientific">Nonomuraea dietziae</name>
    <dbReference type="NCBI Taxonomy" id="65515"/>
    <lineage>
        <taxon>Bacteria</taxon>
        <taxon>Bacillati</taxon>
        <taxon>Actinomycetota</taxon>
        <taxon>Actinomycetes</taxon>
        <taxon>Streptosporangiales</taxon>
        <taxon>Streptosporangiaceae</taxon>
        <taxon>Nonomuraea</taxon>
    </lineage>
</organism>
<dbReference type="GO" id="GO:0009295">
    <property type="term" value="C:nucleoid"/>
    <property type="evidence" value="ECO:0007669"/>
    <property type="project" value="TreeGrafter"/>
</dbReference>
<comment type="caution">
    <text evidence="2">Lacks conserved residue(s) required for the propagation of feature annotation.</text>
</comment>
<protein>
    <recommendedName>
        <fullName evidence="2 3">Single-stranded DNA-binding protein</fullName>
        <shortName evidence="2">SSB</shortName>
    </recommendedName>
</protein>
<evidence type="ECO:0000313" key="5">
    <source>
        <dbReference type="EMBL" id="MBB3734045.1"/>
    </source>
</evidence>
<feature type="region of interest" description="Disordered" evidence="4">
    <location>
        <begin position="119"/>
        <end position="184"/>
    </location>
</feature>
<dbReference type="InterPro" id="IPR012340">
    <property type="entry name" value="NA-bd_OB-fold"/>
</dbReference>
<dbReference type="NCBIfam" id="TIGR00621">
    <property type="entry name" value="ssb"/>
    <property type="match status" value="1"/>
</dbReference>
<reference evidence="5 6" key="1">
    <citation type="submission" date="2020-08" db="EMBL/GenBank/DDBJ databases">
        <title>Sequencing the genomes of 1000 actinobacteria strains.</title>
        <authorList>
            <person name="Klenk H.-P."/>
        </authorList>
    </citation>
    <scope>NUCLEOTIDE SEQUENCE [LARGE SCALE GENOMIC DNA]</scope>
    <source>
        <strain evidence="5 6">DSM 44320</strain>
    </source>
</reference>
<comment type="caution">
    <text evidence="5">The sequence shown here is derived from an EMBL/GenBank/DDBJ whole genome shotgun (WGS) entry which is preliminary data.</text>
</comment>
<evidence type="ECO:0000256" key="1">
    <source>
        <dbReference type="ARBA" id="ARBA00023125"/>
    </source>
</evidence>
<feature type="compositionally biased region" description="Basic and acidic residues" evidence="4">
    <location>
        <begin position="168"/>
        <end position="184"/>
    </location>
</feature>
<dbReference type="GO" id="GO:0003697">
    <property type="term" value="F:single-stranded DNA binding"/>
    <property type="evidence" value="ECO:0007669"/>
    <property type="project" value="UniProtKB-UniRule"/>
</dbReference>
<evidence type="ECO:0000256" key="4">
    <source>
        <dbReference type="SAM" id="MobiDB-lite"/>
    </source>
</evidence>
<evidence type="ECO:0000256" key="3">
    <source>
        <dbReference type="RuleBase" id="RU000524"/>
    </source>
</evidence>
<dbReference type="Proteomes" id="UP000579945">
    <property type="component" value="Unassembled WGS sequence"/>
</dbReference>
<evidence type="ECO:0000256" key="2">
    <source>
        <dbReference type="HAMAP-Rule" id="MF_00984"/>
    </source>
</evidence>
<dbReference type="HAMAP" id="MF_00984">
    <property type="entry name" value="SSB"/>
    <property type="match status" value="1"/>
</dbReference>
<dbReference type="EMBL" id="JACIBV010000003">
    <property type="protein sequence ID" value="MBB3734045.1"/>
    <property type="molecule type" value="Genomic_DNA"/>
</dbReference>
<proteinExistence type="inferred from homology"/>
<dbReference type="GO" id="GO:0006260">
    <property type="term" value="P:DNA replication"/>
    <property type="evidence" value="ECO:0007669"/>
    <property type="project" value="InterPro"/>
</dbReference>
<dbReference type="InterPro" id="IPR000424">
    <property type="entry name" value="Primosome_PriB/ssb"/>
</dbReference>
<keyword evidence="6" id="KW-1185">Reference proteome</keyword>
<dbReference type="RefSeq" id="WP_183663032.1">
    <property type="nucleotide sequence ID" value="NZ_BAAAXX010000004.1"/>
</dbReference>
<dbReference type="SUPFAM" id="SSF50249">
    <property type="entry name" value="Nucleic acid-binding proteins"/>
    <property type="match status" value="1"/>
</dbReference>
<dbReference type="PANTHER" id="PTHR10302">
    <property type="entry name" value="SINGLE-STRANDED DNA-BINDING PROTEIN"/>
    <property type="match status" value="1"/>
</dbReference>
<dbReference type="Pfam" id="PF00436">
    <property type="entry name" value="SSB"/>
    <property type="match status" value="1"/>
</dbReference>
<name>A0A7W5VI65_9ACTN</name>
<dbReference type="AlphaFoldDB" id="A0A7W5VI65"/>
<dbReference type="Gene3D" id="2.40.50.140">
    <property type="entry name" value="Nucleic acid-binding proteins"/>
    <property type="match status" value="1"/>
</dbReference>
<dbReference type="NCBIfam" id="NF005851">
    <property type="entry name" value="PRK07772.1"/>
    <property type="match status" value="1"/>
</dbReference>
<keyword evidence="1 2" id="KW-0238">DNA-binding</keyword>
<comment type="subunit">
    <text evidence="2">Homotetramer.</text>
</comment>
<dbReference type="CDD" id="cd04496">
    <property type="entry name" value="SSB_OBF"/>
    <property type="match status" value="1"/>
</dbReference>
<accession>A0A7W5VI65</accession>
<dbReference type="GeneID" id="95395933"/>
<evidence type="ECO:0000313" key="6">
    <source>
        <dbReference type="Proteomes" id="UP000579945"/>
    </source>
</evidence>
<sequence>MAFETAITVTGNLVDDPDLRFISPSGHAVLRFRIASNPRFQDRDTHEWKDGDPLFLTCNLWRRPAENAAETLQRGMRVIVHGRLKQRSYETEEGDKRTIYEVEVDEIGPSLRNATATIAKNRSDRDPGTQEWQNATRTRPEPTPEAAEPAPPAPALALVPGSATSPADDPRADGIEHAAHRMAG</sequence>
<dbReference type="PANTHER" id="PTHR10302:SF27">
    <property type="entry name" value="SINGLE-STRANDED DNA-BINDING PROTEIN"/>
    <property type="match status" value="1"/>
</dbReference>
<dbReference type="PROSITE" id="PS50935">
    <property type="entry name" value="SSB"/>
    <property type="match status" value="1"/>
</dbReference>